<name>C8VYL4_DESAS</name>
<dbReference type="Pfam" id="PF05168">
    <property type="entry name" value="HEPN"/>
    <property type="match status" value="1"/>
</dbReference>
<keyword evidence="3" id="KW-1185">Reference proteome</keyword>
<evidence type="ECO:0000313" key="2">
    <source>
        <dbReference type="EMBL" id="ACV64735.1"/>
    </source>
</evidence>
<dbReference type="RefSeq" id="WP_015759407.1">
    <property type="nucleotide sequence ID" value="NC_013216.1"/>
</dbReference>
<dbReference type="SUPFAM" id="SSF81593">
    <property type="entry name" value="Nucleotidyltransferase substrate binding subunit/domain"/>
    <property type="match status" value="1"/>
</dbReference>
<gene>
    <name evidence="2" type="ordered locus">Dtox_4058</name>
</gene>
<accession>C8VYL4</accession>
<dbReference type="SMART" id="SM00748">
    <property type="entry name" value="HEPN"/>
    <property type="match status" value="1"/>
</dbReference>
<reference evidence="2 3" key="1">
    <citation type="journal article" date="2009" name="Stand. Genomic Sci.">
        <title>Complete genome sequence of Desulfotomaculum acetoxidans type strain (5575).</title>
        <authorList>
            <person name="Spring S."/>
            <person name="Lapidus A."/>
            <person name="Schroder M."/>
            <person name="Gleim D."/>
            <person name="Sims D."/>
            <person name="Meincke L."/>
            <person name="Glavina Del Rio T."/>
            <person name="Tice H."/>
            <person name="Copeland A."/>
            <person name="Cheng J.F."/>
            <person name="Lucas S."/>
            <person name="Chen F."/>
            <person name="Nolan M."/>
            <person name="Bruce D."/>
            <person name="Goodwin L."/>
            <person name="Pitluck S."/>
            <person name="Ivanova N."/>
            <person name="Mavromatis K."/>
            <person name="Mikhailova N."/>
            <person name="Pati A."/>
            <person name="Chen A."/>
            <person name="Palaniappan K."/>
            <person name="Land M."/>
            <person name="Hauser L."/>
            <person name="Chang Y.J."/>
            <person name="Jeffries C.D."/>
            <person name="Chain P."/>
            <person name="Saunders E."/>
            <person name="Brettin T."/>
            <person name="Detter J.C."/>
            <person name="Goker M."/>
            <person name="Bristow J."/>
            <person name="Eisen J.A."/>
            <person name="Markowitz V."/>
            <person name="Hugenholtz P."/>
            <person name="Kyrpides N.C."/>
            <person name="Klenk H.P."/>
            <person name="Han C."/>
        </authorList>
    </citation>
    <scope>NUCLEOTIDE SEQUENCE [LARGE SCALE GENOMIC DNA]</scope>
    <source>
        <strain evidence="3">ATCC 49208 / DSM 771 / VKM B-1644</strain>
    </source>
</reference>
<dbReference type="KEGG" id="dae:Dtox_4058"/>
<dbReference type="OrthoDB" id="9808176at2"/>
<sequence>MTKNEIIRYWITSAERDYQTMMHLYDSKDYHWSLFMGHLVLEKLLKAVYVARIDTEVPRIHDLLRLSEKAALNTNDKQKDQLDMITSFNIAARYPDYKHSFYQKCTPAFTKENLVAIEELKTWLLVVLEKK</sequence>
<dbReference type="eggNOG" id="COG2250">
    <property type="taxonomic scope" value="Bacteria"/>
</dbReference>
<evidence type="ECO:0000313" key="3">
    <source>
        <dbReference type="Proteomes" id="UP000002217"/>
    </source>
</evidence>
<dbReference type="Gene3D" id="1.20.120.330">
    <property type="entry name" value="Nucleotidyltransferases domain 2"/>
    <property type="match status" value="1"/>
</dbReference>
<feature type="domain" description="HEPN" evidence="1">
    <location>
        <begin position="11"/>
        <end position="120"/>
    </location>
</feature>
<protein>
    <submittedName>
        <fullName evidence="2">HEPN domain protein</fullName>
    </submittedName>
</protein>
<evidence type="ECO:0000259" key="1">
    <source>
        <dbReference type="PROSITE" id="PS50910"/>
    </source>
</evidence>
<dbReference type="PROSITE" id="PS50910">
    <property type="entry name" value="HEPN"/>
    <property type="match status" value="1"/>
</dbReference>
<dbReference type="EMBL" id="CP001720">
    <property type="protein sequence ID" value="ACV64735.1"/>
    <property type="molecule type" value="Genomic_DNA"/>
</dbReference>
<organism evidence="2 3">
    <name type="scientific">Desulfofarcimen acetoxidans (strain ATCC 49208 / DSM 771 / KCTC 5769 / VKM B-1644 / 5575)</name>
    <name type="common">Desulfotomaculum acetoxidans</name>
    <dbReference type="NCBI Taxonomy" id="485916"/>
    <lineage>
        <taxon>Bacteria</taxon>
        <taxon>Bacillati</taxon>
        <taxon>Bacillota</taxon>
        <taxon>Clostridia</taxon>
        <taxon>Eubacteriales</taxon>
        <taxon>Peptococcaceae</taxon>
        <taxon>Desulfofarcimen</taxon>
    </lineage>
</organism>
<proteinExistence type="predicted"/>
<dbReference type="STRING" id="485916.Dtox_4058"/>
<dbReference type="Proteomes" id="UP000002217">
    <property type="component" value="Chromosome"/>
</dbReference>
<dbReference type="AlphaFoldDB" id="C8VYL4"/>
<dbReference type="HOGENOM" id="CLU_123170_3_0_9"/>
<dbReference type="InterPro" id="IPR007842">
    <property type="entry name" value="HEPN_dom"/>
</dbReference>